<evidence type="ECO:0000259" key="18">
    <source>
        <dbReference type="PROSITE" id="PS50089"/>
    </source>
</evidence>
<dbReference type="Proteomes" id="UP001374579">
    <property type="component" value="Unassembled WGS sequence"/>
</dbReference>
<evidence type="ECO:0000256" key="14">
    <source>
        <dbReference type="ARBA" id="ARBA00035131"/>
    </source>
</evidence>
<dbReference type="InterPro" id="IPR013083">
    <property type="entry name" value="Znf_RING/FYVE/PHD"/>
</dbReference>
<feature type="compositionally biased region" description="Basic and acidic residues" evidence="17">
    <location>
        <begin position="644"/>
        <end position="658"/>
    </location>
</feature>
<name>A0AAN9AI85_9CAEN</name>
<protein>
    <recommendedName>
        <fullName evidence="14">E3 ubiquitin-protein ligase RNF10</fullName>
        <ecNumber evidence="6">2.3.2.27</ecNumber>
    </recommendedName>
    <alternativeName>
        <fullName evidence="15">RING finger protein 10</fullName>
    </alternativeName>
</protein>
<evidence type="ECO:0000256" key="15">
    <source>
        <dbReference type="ARBA" id="ARBA00035390"/>
    </source>
</evidence>
<dbReference type="EC" id="2.3.2.27" evidence="6"/>
<comment type="caution">
    <text evidence="19">The sequence shown here is derived from an EMBL/GenBank/DDBJ whole genome shotgun (WGS) entry which is preliminary data.</text>
</comment>
<evidence type="ECO:0000313" key="20">
    <source>
        <dbReference type="Proteomes" id="UP001374579"/>
    </source>
</evidence>
<evidence type="ECO:0000256" key="9">
    <source>
        <dbReference type="ARBA" id="ARBA00022723"/>
    </source>
</evidence>
<evidence type="ECO:0000256" key="6">
    <source>
        <dbReference type="ARBA" id="ARBA00012483"/>
    </source>
</evidence>
<feature type="region of interest" description="Disordered" evidence="17">
    <location>
        <begin position="1"/>
        <end position="109"/>
    </location>
</feature>
<feature type="compositionally biased region" description="Low complexity" evidence="17">
    <location>
        <begin position="457"/>
        <end position="491"/>
    </location>
</feature>
<dbReference type="InterPro" id="IPR039739">
    <property type="entry name" value="MAG2/RNF10"/>
</dbReference>
<comment type="subcellular location">
    <subcellularLocation>
        <location evidence="3">Cytoplasm</location>
    </subcellularLocation>
    <subcellularLocation>
        <location evidence="2">Nucleus</location>
    </subcellularLocation>
</comment>
<dbReference type="GO" id="GO:0061630">
    <property type="term" value="F:ubiquitin protein ligase activity"/>
    <property type="evidence" value="ECO:0007669"/>
    <property type="project" value="UniProtKB-EC"/>
</dbReference>
<feature type="compositionally biased region" description="Polar residues" evidence="17">
    <location>
        <begin position="747"/>
        <end position="756"/>
    </location>
</feature>
<evidence type="ECO:0000256" key="11">
    <source>
        <dbReference type="ARBA" id="ARBA00022786"/>
    </source>
</evidence>
<dbReference type="GO" id="GO:0045944">
    <property type="term" value="P:positive regulation of transcription by RNA polymerase II"/>
    <property type="evidence" value="ECO:0007669"/>
    <property type="project" value="TreeGrafter"/>
</dbReference>
<gene>
    <name evidence="19" type="ORF">V1264_021369</name>
</gene>
<evidence type="ECO:0000256" key="2">
    <source>
        <dbReference type="ARBA" id="ARBA00004123"/>
    </source>
</evidence>
<dbReference type="FunFam" id="3.30.40.10:FF:000112">
    <property type="entry name" value="RING finger protein 10"/>
    <property type="match status" value="1"/>
</dbReference>
<reference evidence="19 20" key="1">
    <citation type="submission" date="2024-02" db="EMBL/GenBank/DDBJ databases">
        <title>Chromosome-scale genome assembly of the rough periwinkle Littorina saxatilis.</title>
        <authorList>
            <person name="De Jode A."/>
            <person name="Faria R."/>
            <person name="Formenti G."/>
            <person name="Sims Y."/>
            <person name="Smith T.P."/>
            <person name="Tracey A."/>
            <person name="Wood J.M.D."/>
            <person name="Zagrodzka Z.B."/>
            <person name="Johannesson K."/>
            <person name="Butlin R.K."/>
            <person name="Leder E.H."/>
        </authorList>
    </citation>
    <scope>NUCLEOTIDE SEQUENCE [LARGE SCALE GENOMIC DNA]</scope>
    <source>
        <strain evidence="19">Snail1</strain>
        <tissue evidence="19">Muscle</tissue>
    </source>
</reference>
<evidence type="ECO:0000256" key="7">
    <source>
        <dbReference type="ARBA" id="ARBA00022490"/>
    </source>
</evidence>
<keyword evidence="11" id="KW-0833">Ubl conjugation pathway</keyword>
<dbReference type="InterPro" id="IPR001841">
    <property type="entry name" value="Znf_RING"/>
</dbReference>
<keyword evidence="10 16" id="KW-0863">Zinc-finger</keyword>
<feature type="compositionally biased region" description="Basic and acidic residues" evidence="17">
    <location>
        <begin position="72"/>
        <end position="92"/>
    </location>
</feature>
<dbReference type="InterPro" id="IPR027370">
    <property type="entry name" value="Znf-RING_euk"/>
</dbReference>
<keyword evidence="7" id="KW-0963">Cytoplasm</keyword>
<feature type="compositionally biased region" description="Polar residues" evidence="17">
    <location>
        <begin position="17"/>
        <end position="27"/>
    </location>
</feature>
<keyword evidence="13" id="KW-0539">Nucleus</keyword>
<dbReference type="SMART" id="SM00184">
    <property type="entry name" value="RING"/>
    <property type="match status" value="1"/>
</dbReference>
<keyword evidence="8" id="KW-0808">Transferase</keyword>
<dbReference type="Pfam" id="PF13445">
    <property type="entry name" value="zf-RING_UBOX"/>
    <property type="match status" value="1"/>
</dbReference>
<dbReference type="EMBL" id="JBAMIC010004070">
    <property type="protein sequence ID" value="KAK7087299.1"/>
    <property type="molecule type" value="Genomic_DNA"/>
</dbReference>
<accession>A0AAN9AI85</accession>
<comment type="catalytic activity">
    <reaction evidence="1">
        <text>S-ubiquitinyl-[E2 ubiquitin-conjugating enzyme]-L-cysteine + [acceptor protein]-L-lysine = [E2 ubiquitin-conjugating enzyme]-L-cysteine + N(6)-ubiquitinyl-[acceptor protein]-L-lysine.</text>
        <dbReference type="EC" id="2.3.2.27"/>
    </reaction>
</comment>
<evidence type="ECO:0000256" key="3">
    <source>
        <dbReference type="ARBA" id="ARBA00004496"/>
    </source>
</evidence>
<dbReference type="PANTHER" id="PTHR12983">
    <property type="entry name" value="RING FINGER 10 FAMILY MEMBER"/>
    <property type="match status" value="1"/>
</dbReference>
<evidence type="ECO:0000256" key="5">
    <source>
        <dbReference type="ARBA" id="ARBA00008117"/>
    </source>
</evidence>
<keyword evidence="9" id="KW-0479">Metal-binding</keyword>
<keyword evidence="12" id="KW-0862">Zinc</keyword>
<dbReference type="PANTHER" id="PTHR12983:SF9">
    <property type="entry name" value="E3 UBIQUITIN-PROTEIN LIGASE RNF10"/>
    <property type="match status" value="1"/>
</dbReference>
<dbReference type="AlphaFoldDB" id="A0AAN9AI85"/>
<evidence type="ECO:0000256" key="17">
    <source>
        <dbReference type="SAM" id="MobiDB-lite"/>
    </source>
</evidence>
<evidence type="ECO:0000256" key="4">
    <source>
        <dbReference type="ARBA" id="ARBA00004906"/>
    </source>
</evidence>
<sequence>MLEESVGGMEKKGLPRLSSTPAKSNGSFDRKTDPSSANKHYGRHGKRRDNANGRGTQPDFSTRKPLPQKSRSALDKRPRQRGGDGYRQREEVAESEGTEADSPFLHQGYSKKGNLNHLLNFHLAPREHVVGSNRRPGVRGRPRVTYNKERYLQANCQFVVKDSGDYSVQATDPDTLVSWDLVEQVRTSIHEQATCPICLQNPLAGKITKCGHVYCWACILHYLTLDDKSWRKCPICYEAIHKSDLRSVKVLEKTEQKVGHTITFQLMKRERYSTYAVPLTQWQDRQGRPQNIDDEKNTEFAKVLVASTQQIQADVIEEERRELQLHMASAEPSEVCFIESAMVDLAEREEILKGKAEAEQENAELLEQLEGATGSDHSDKDDSQGGGVGGAASVQPTVTQPLPVNMSFDGSKIRKQYADAFDELEEEEDEEEESVVSLDLSDAEGEDDRESMGSRLSVSSPVSDPDASQPVPIPSCHSVSSSEDVQSLSADSVSMLPPELAAEATMTAEEAVQQLTLPSDLDRNDNSAGHRRGGKNLSKKAFYFYQASDGQHIYLHSVNARCIDDQYRGLEHGPHTITASIVDKEIAFMTQDIRQRLRYLSHLPLTCEFQVAEVKLEPPVVSQETLRRFAGPLKQRAQNRQKVKREDRRQARKQTMEERKSYGFFPDLQLSLDSTDHFPAPVSDLDERRRLSSLSDASLTSPTIPCPLELNANATEFVPRPKADQSPPEIVPISFAAKLKQPARPTPVSSNTTSTAWPAASGPPLPKRRPDSDESDNEDRVPVPAFNHSFSDAITSALQTVTIKEPGDQGAGAGKGGKKKKKEKKLLFSTSMMRR</sequence>
<feature type="region of interest" description="Disordered" evidence="17">
    <location>
        <begin position="801"/>
        <end position="835"/>
    </location>
</feature>
<feature type="compositionally biased region" description="Acidic residues" evidence="17">
    <location>
        <begin position="422"/>
        <end position="434"/>
    </location>
</feature>
<dbReference type="GO" id="GO:0008270">
    <property type="term" value="F:zinc ion binding"/>
    <property type="evidence" value="ECO:0007669"/>
    <property type="project" value="UniProtKB-KW"/>
</dbReference>
<dbReference type="Gene3D" id="3.30.40.10">
    <property type="entry name" value="Zinc/RING finger domain, C3HC4 (zinc finger)"/>
    <property type="match status" value="1"/>
</dbReference>
<dbReference type="GO" id="GO:0000976">
    <property type="term" value="F:transcription cis-regulatory region binding"/>
    <property type="evidence" value="ECO:0007669"/>
    <property type="project" value="TreeGrafter"/>
</dbReference>
<feature type="region of interest" description="Disordered" evidence="17">
    <location>
        <begin position="422"/>
        <end position="491"/>
    </location>
</feature>
<proteinExistence type="inferred from homology"/>
<feature type="region of interest" description="Disordered" evidence="17">
    <location>
        <begin position="631"/>
        <end position="658"/>
    </location>
</feature>
<feature type="region of interest" description="Disordered" evidence="17">
    <location>
        <begin position="372"/>
        <end position="407"/>
    </location>
</feature>
<feature type="domain" description="RING-type" evidence="18">
    <location>
        <begin position="195"/>
        <end position="236"/>
    </location>
</feature>
<evidence type="ECO:0000256" key="16">
    <source>
        <dbReference type="PROSITE-ProRule" id="PRU00175"/>
    </source>
</evidence>
<organism evidence="19 20">
    <name type="scientific">Littorina saxatilis</name>
    <dbReference type="NCBI Taxonomy" id="31220"/>
    <lineage>
        <taxon>Eukaryota</taxon>
        <taxon>Metazoa</taxon>
        <taxon>Spiralia</taxon>
        <taxon>Lophotrochozoa</taxon>
        <taxon>Mollusca</taxon>
        <taxon>Gastropoda</taxon>
        <taxon>Caenogastropoda</taxon>
        <taxon>Littorinimorpha</taxon>
        <taxon>Littorinoidea</taxon>
        <taxon>Littorinidae</taxon>
        <taxon>Littorina</taxon>
    </lineage>
</organism>
<comment type="pathway">
    <text evidence="4">Protein modification; protein ubiquitination.</text>
</comment>
<feature type="region of interest" description="Disordered" evidence="17">
    <location>
        <begin position="740"/>
        <end position="786"/>
    </location>
</feature>
<dbReference type="GO" id="GO:0005737">
    <property type="term" value="C:cytoplasm"/>
    <property type="evidence" value="ECO:0007669"/>
    <property type="project" value="UniProtKB-SubCell"/>
</dbReference>
<dbReference type="SUPFAM" id="SSF57850">
    <property type="entry name" value="RING/U-box"/>
    <property type="match status" value="1"/>
</dbReference>
<evidence type="ECO:0000256" key="12">
    <source>
        <dbReference type="ARBA" id="ARBA00022833"/>
    </source>
</evidence>
<keyword evidence="20" id="KW-1185">Reference proteome</keyword>
<evidence type="ECO:0000256" key="8">
    <source>
        <dbReference type="ARBA" id="ARBA00022679"/>
    </source>
</evidence>
<dbReference type="InterPro" id="IPR017907">
    <property type="entry name" value="Znf_RING_CS"/>
</dbReference>
<comment type="similarity">
    <text evidence="5">Belongs to the RNF10 family.</text>
</comment>
<dbReference type="PROSITE" id="PS50089">
    <property type="entry name" value="ZF_RING_2"/>
    <property type="match status" value="1"/>
</dbReference>
<dbReference type="CDD" id="cd16536">
    <property type="entry name" value="RING-HC_RNF10"/>
    <property type="match status" value="1"/>
</dbReference>
<evidence type="ECO:0000256" key="13">
    <source>
        <dbReference type="ARBA" id="ARBA00023242"/>
    </source>
</evidence>
<evidence type="ECO:0000256" key="1">
    <source>
        <dbReference type="ARBA" id="ARBA00000900"/>
    </source>
</evidence>
<evidence type="ECO:0000313" key="19">
    <source>
        <dbReference type="EMBL" id="KAK7087299.1"/>
    </source>
</evidence>
<dbReference type="GO" id="GO:0005634">
    <property type="term" value="C:nucleus"/>
    <property type="evidence" value="ECO:0007669"/>
    <property type="project" value="UniProtKB-SubCell"/>
</dbReference>
<evidence type="ECO:0000256" key="10">
    <source>
        <dbReference type="ARBA" id="ARBA00022771"/>
    </source>
</evidence>
<dbReference type="PROSITE" id="PS00518">
    <property type="entry name" value="ZF_RING_1"/>
    <property type="match status" value="1"/>
</dbReference>